<dbReference type="SUPFAM" id="SSF88713">
    <property type="entry name" value="Glycoside hydrolase/deacetylase"/>
    <property type="match status" value="1"/>
</dbReference>
<dbReference type="Gene3D" id="3.20.20.370">
    <property type="entry name" value="Glycoside hydrolase/deacetylase"/>
    <property type="match status" value="1"/>
</dbReference>
<dbReference type="CDD" id="cd10917">
    <property type="entry name" value="CE4_NodB_like_6s_7s"/>
    <property type="match status" value="1"/>
</dbReference>
<dbReference type="Proteomes" id="UP000193834">
    <property type="component" value="Unassembled WGS sequence"/>
</dbReference>
<feature type="chain" id="PRO_5039186483" evidence="4">
    <location>
        <begin position="26"/>
        <end position="279"/>
    </location>
</feature>
<dbReference type="STRING" id="1852522.SAMN06295960_2620"/>
<dbReference type="GO" id="GO:0016020">
    <property type="term" value="C:membrane"/>
    <property type="evidence" value="ECO:0007669"/>
    <property type="project" value="TreeGrafter"/>
</dbReference>
<dbReference type="PANTHER" id="PTHR10587">
    <property type="entry name" value="GLYCOSYL TRANSFERASE-RELATED"/>
    <property type="match status" value="1"/>
</dbReference>
<organism evidence="6 7">
    <name type="scientific">Paenibacillus aquistagni</name>
    <dbReference type="NCBI Taxonomy" id="1852522"/>
    <lineage>
        <taxon>Bacteria</taxon>
        <taxon>Bacillati</taxon>
        <taxon>Bacillota</taxon>
        <taxon>Bacilli</taxon>
        <taxon>Bacillales</taxon>
        <taxon>Paenibacillaceae</taxon>
        <taxon>Paenibacillus</taxon>
    </lineage>
</organism>
<evidence type="ECO:0000256" key="1">
    <source>
        <dbReference type="ARBA" id="ARBA00022723"/>
    </source>
</evidence>
<gene>
    <name evidence="6" type="ORF">SAMN06295960_2620</name>
</gene>
<name>A0A1X7KS66_9BACL</name>
<dbReference type="PROSITE" id="PS51257">
    <property type="entry name" value="PROKAR_LIPOPROTEIN"/>
    <property type="match status" value="1"/>
</dbReference>
<feature type="region of interest" description="Disordered" evidence="3">
    <location>
        <begin position="22"/>
        <end position="61"/>
    </location>
</feature>
<dbReference type="InterPro" id="IPR050248">
    <property type="entry name" value="Polysacc_deacetylase_ArnD"/>
</dbReference>
<proteinExistence type="predicted"/>
<evidence type="ECO:0000313" key="7">
    <source>
        <dbReference type="Proteomes" id="UP000193834"/>
    </source>
</evidence>
<dbReference type="InterPro" id="IPR002509">
    <property type="entry name" value="NODB_dom"/>
</dbReference>
<keyword evidence="7" id="KW-1185">Reference proteome</keyword>
<evidence type="ECO:0000313" key="6">
    <source>
        <dbReference type="EMBL" id="SMG44107.1"/>
    </source>
</evidence>
<evidence type="ECO:0000256" key="2">
    <source>
        <dbReference type="ARBA" id="ARBA00022801"/>
    </source>
</evidence>
<dbReference type="Pfam" id="PF01522">
    <property type="entry name" value="Polysacc_deac_1"/>
    <property type="match status" value="1"/>
</dbReference>
<keyword evidence="4" id="KW-0732">Signal</keyword>
<dbReference type="OrthoDB" id="2649545at2"/>
<dbReference type="EMBL" id="FXAZ01000003">
    <property type="protein sequence ID" value="SMG44107.1"/>
    <property type="molecule type" value="Genomic_DNA"/>
</dbReference>
<dbReference type="PROSITE" id="PS51677">
    <property type="entry name" value="NODB"/>
    <property type="match status" value="1"/>
</dbReference>
<dbReference type="RefSeq" id="WP_085494797.1">
    <property type="nucleotide sequence ID" value="NZ_FXAZ01000003.1"/>
</dbReference>
<accession>A0A1X7KS66</accession>
<sequence length="279" mass="30297">MFKKAMLILLLAVFAAGCGSQSSSHKEGQGPTSSSDNASPVRIFSTGAPDLAGGPEGANREPNKLTLAQLREKYKSHFILQGPSSPPRVALTFDDVPDKYFTIQVLNVLKEHNVKATFFVVGNRAEAHPDVVKRMVDEGHVLGNHSYTHANLPKVNDKKFQQEVNMTQDAVQKITGKTMTMIRPPYGNVSEEQVKWLASQGLLIVNWNVDSLDWKGLNADQVVSNVMSHIGSGAIVLQHAAGGTGEDLTGTVEALPRIIKQLRDQGIELVTVPVLLGRE</sequence>
<dbReference type="GO" id="GO:0016810">
    <property type="term" value="F:hydrolase activity, acting on carbon-nitrogen (but not peptide) bonds"/>
    <property type="evidence" value="ECO:0007669"/>
    <property type="project" value="InterPro"/>
</dbReference>
<dbReference type="AlphaFoldDB" id="A0A1X7KS66"/>
<feature type="domain" description="NodB homology" evidence="5">
    <location>
        <begin position="87"/>
        <end position="270"/>
    </location>
</feature>
<dbReference type="GO" id="GO:0005975">
    <property type="term" value="P:carbohydrate metabolic process"/>
    <property type="evidence" value="ECO:0007669"/>
    <property type="project" value="InterPro"/>
</dbReference>
<protein>
    <submittedName>
        <fullName evidence="6">Peptidoglycan/xylan/chitin deacetylase, PgdA/CDA1 family</fullName>
    </submittedName>
</protein>
<evidence type="ECO:0000256" key="4">
    <source>
        <dbReference type="SAM" id="SignalP"/>
    </source>
</evidence>
<keyword evidence="1" id="KW-0479">Metal-binding</keyword>
<dbReference type="PANTHER" id="PTHR10587:SF133">
    <property type="entry name" value="CHITIN DEACETYLASE 1-RELATED"/>
    <property type="match status" value="1"/>
</dbReference>
<keyword evidence="2" id="KW-0378">Hydrolase</keyword>
<evidence type="ECO:0000259" key="5">
    <source>
        <dbReference type="PROSITE" id="PS51677"/>
    </source>
</evidence>
<reference evidence="6 7" key="1">
    <citation type="submission" date="2017-04" db="EMBL/GenBank/DDBJ databases">
        <authorList>
            <person name="Afonso C.L."/>
            <person name="Miller P.J."/>
            <person name="Scott M.A."/>
            <person name="Spackman E."/>
            <person name="Goraichik I."/>
            <person name="Dimitrov K.M."/>
            <person name="Suarez D.L."/>
            <person name="Swayne D.E."/>
        </authorList>
    </citation>
    <scope>NUCLEOTIDE SEQUENCE [LARGE SCALE GENOMIC DNA]</scope>
    <source>
        <strain evidence="6 7">11</strain>
    </source>
</reference>
<feature type="signal peptide" evidence="4">
    <location>
        <begin position="1"/>
        <end position="25"/>
    </location>
</feature>
<evidence type="ECO:0000256" key="3">
    <source>
        <dbReference type="SAM" id="MobiDB-lite"/>
    </source>
</evidence>
<dbReference type="InterPro" id="IPR011330">
    <property type="entry name" value="Glyco_hydro/deAcase_b/a-brl"/>
</dbReference>
<dbReference type="GO" id="GO:0046872">
    <property type="term" value="F:metal ion binding"/>
    <property type="evidence" value="ECO:0007669"/>
    <property type="project" value="UniProtKB-KW"/>
</dbReference>